<evidence type="ECO:0000313" key="12">
    <source>
        <dbReference type="Proteomes" id="UP001605036"/>
    </source>
</evidence>
<dbReference type="InterPro" id="IPR036010">
    <property type="entry name" value="2Fe-2S_ferredoxin-like_sf"/>
</dbReference>
<dbReference type="InterPro" id="IPR012675">
    <property type="entry name" value="Beta-grasp_dom_sf"/>
</dbReference>
<dbReference type="Pfam" id="PF00111">
    <property type="entry name" value="Fer2"/>
    <property type="match status" value="1"/>
</dbReference>
<keyword evidence="5" id="KW-0249">Electron transport</keyword>
<evidence type="ECO:0000256" key="1">
    <source>
        <dbReference type="ARBA" id="ARBA00007874"/>
    </source>
</evidence>
<evidence type="ECO:0000259" key="10">
    <source>
        <dbReference type="PROSITE" id="PS51085"/>
    </source>
</evidence>
<keyword evidence="4" id="KW-0479">Metal-binding</keyword>
<keyword evidence="12" id="KW-1185">Reference proteome</keyword>
<evidence type="ECO:0000256" key="7">
    <source>
        <dbReference type="ARBA" id="ARBA00023014"/>
    </source>
</evidence>
<dbReference type="Gene3D" id="3.10.20.30">
    <property type="match status" value="1"/>
</dbReference>
<keyword evidence="3" id="KW-0001">2Fe-2S</keyword>
<comment type="similarity">
    <text evidence="1">Belongs to the 2Fe2S plant-type ferredoxin family.</text>
</comment>
<dbReference type="GO" id="GO:0051537">
    <property type="term" value="F:2 iron, 2 sulfur cluster binding"/>
    <property type="evidence" value="ECO:0007669"/>
    <property type="project" value="UniProtKB-KW"/>
</dbReference>
<evidence type="ECO:0000256" key="5">
    <source>
        <dbReference type="ARBA" id="ARBA00022982"/>
    </source>
</evidence>
<keyword evidence="6" id="KW-0408">Iron</keyword>
<name>A0ABD1XU49_9MARC</name>
<evidence type="ECO:0000256" key="2">
    <source>
        <dbReference type="ARBA" id="ARBA00022448"/>
    </source>
</evidence>
<organism evidence="11 12">
    <name type="scientific">Riccia fluitans</name>
    <dbReference type="NCBI Taxonomy" id="41844"/>
    <lineage>
        <taxon>Eukaryota</taxon>
        <taxon>Viridiplantae</taxon>
        <taxon>Streptophyta</taxon>
        <taxon>Embryophyta</taxon>
        <taxon>Marchantiophyta</taxon>
        <taxon>Marchantiopsida</taxon>
        <taxon>Marchantiidae</taxon>
        <taxon>Marchantiales</taxon>
        <taxon>Ricciaceae</taxon>
        <taxon>Riccia</taxon>
    </lineage>
</organism>
<proteinExistence type="inferred from homology"/>
<feature type="compositionally biased region" description="Basic residues" evidence="9">
    <location>
        <begin position="274"/>
        <end position="290"/>
    </location>
</feature>
<gene>
    <name evidence="11" type="ORF">R1flu_024177</name>
</gene>
<dbReference type="PANTHER" id="PTHR43112">
    <property type="entry name" value="FERREDOXIN"/>
    <property type="match status" value="1"/>
</dbReference>
<dbReference type="GO" id="GO:0046872">
    <property type="term" value="F:metal ion binding"/>
    <property type="evidence" value="ECO:0007669"/>
    <property type="project" value="UniProtKB-KW"/>
</dbReference>
<comment type="caution">
    <text evidence="11">The sequence shown here is derived from an EMBL/GenBank/DDBJ whole genome shotgun (WGS) entry which is preliminary data.</text>
</comment>
<feature type="domain" description="2Fe-2S ferredoxin-type" evidence="10">
    <location>
        <begin position="211"/>
        <end position="290"/>
    </location>
</feature>
<keyword evidence="2" id="KW-0813">Transport</keyword>
<evidence type="ECO:0000256" key="4">
    <source>
        <dbReference type="ARBA" id="ARBA00022723"/>
    </source>
</evidence>
<evidence type="ECO:0000256" key="8">
    <source>
        <dbReference type="ARBA" id="ARBA00034078"/>
    </source>
</evidence>
<evidence type="ECO:0000313" key="11">
    <source>
        <dbReference type="EMBL" id="KAL2612485.1"/>
    </source>
</evidence>
<dbReference type="CDD" id="cd00207">
    <property type="entry name" value="fer2"/>
    <property type="match status" value="1"/>
</dbReference>
<keyword evidence="7" id="KW-0411">Iron-sulfur</keyword>
<protein>
    <recommendedName>
        <fullName evidence="10">2Fe-2S ferredoxin-type domain-containing protein</fullName>
    </recommendedName>
</protein>
<dbReference type="PROSITE" id="PS00197">
    <property type="entry name" value="2FE2S_FER_1"/>
    <property type="match status" value="1"/>
</dbReference>
<evidence type="ECO:0000256" key="3">
    <source>
        <dbReference type="ARBA" id="ARBA00022714"/>
    </source>
</evidence>
<sequence>MQIKPASHRGPAQRLSFTPETWVENVTGSRHYHCRLFLQRTTSPPHDLVRRCEERYLCSVPAVDRAVCLQFGHDRPASPAACYPRAKHAGGRAAACQSDSDFPPLRNHRSKPYLKKGLLDGTRNFGQSCRTSIALITRFSKRRVVKKNMTMAAAAALGSIRTARGLQAEAAPRSLRAELTQGTSNVRFSRVGFWNNATQGISRRMICNVSYKVELVSPAGTFVLEVPEDVYILDAAEKQDIELPYACRAGACSSCADRISLSKRTRRPNFTSVRGHRAARTKKHPCPHAE</sequence>
<evidence type="ECO:0000256" key="9">
    <source>
        <dbReference type="SAM" id="MobiDB-lite"/>
    </source>
</evidence>
<comment type="cofactor">
    <cofactor evidence="8">
        <name>[2Fe-2S] cluster</name>
        <dbReference type="ChEBI" id="CHEBI:190135"/>
    </cofactor>
</comment>
<dbReference type="PANTHER" id="PTHR43112:SF3">
    <property type="entry name" value="FERREDOXIN-2, CHLOROPLASTIC"/>
    <property type="match status" value="1"/>
</dbReference>
<feature type="region of interest" description="Disordered" evidence="9">
    <location>
        <begin position="266"/>
        <end position="290"/>
    </location>
</feature>
<dbReference type="AlphaFoldDB" id="A0ABD1XU49"/>
<dbReference type="InterPro" id="IPR001041">
    <property type="entry name" value="2Fe-2S_ferredoxin-type"/>
</dbReference>
<dbReference type="SUPFAM" id="SSF54292">
    <property type="entry name" value="2Fe-2S ferredoxin-like"/>
    <property type="match status" value="1"/>
</dbReference>
<reference evidence="11 12" key="1">
    <citation type="submission" date="2024-09" db="EMBL/GenBank/DDBJ databases">
        <title>Chromosome-scale assembly of Riccia fluitans.</title>
        <authorList>
            <person name="Paukszto L."/>
            <person name="Sawicki J."/>
            <person name="Karawczyk K."/>
            <person name="Piernik-Szablinska J."/>
            <person name="Szczecinska M."/>
            <person name="Mazdziarz M."/>
        </authorList>
    </citation>
    <scope>NUCLEOTIDE SEQUENCE [LARGE SCALE GENOMIC DNA]</scope>
    <source>
        <strain evidence="11">Rf_01</strain>
        <tissue evidence="11">Aerial parts of the thallus</tissue>
    </source>
</reference>
<dbReference type="EMBL" id="JBHFFA010000007">
    <property type="protein sequence ID" value="KAL2612485.1"/>
    <property type="molecule type" value="Genomic_DNA"/>
</dbReference>
<evidence type="ECO:0000256" key="6">
    <source>
        <dbReference type="ARBA" id="ARBA00023004"/>
    </source>
</evidence>
<dbReference type="InterPro" id="IPR006058">
    <property type="entry name" value="2Fe2S_fd_BS"/>
</dbReference>
<accession>A0ABD1XU49</accession>
<dbReference type="Proteomes" id="UP001605036">
    <property type="component" value="Unassembled WGS sequence"/>
</dbReference>
<dbReference type="PROSITE" id="PS51085">
    <property type="entry name" value="2FE2S_FER_2"/>
    <property type="match status" value="1"/>
</dbReference>